<comment type="subcellular location">
    <subcellularLocation>
        <location evidence="1">Membrane</location>
        <topology evidence="1">Multi-pass membrane protein</topology>
    </subcellularLocation>
</comment>
<feature type="transmembrane region" description="Helical" evidence="6">
    <location>
        <begin position="389"/>
        <end position="411"/>
    </location>
</feature>
<organism evidence="8 9">
    <name type="scientific">Phialophora macrospora</name>
    <dbReference type="NCBI Taxonomy" id="1851006"/>
    <lineage>
        <taxon>Eukaryota</taxon>
        <taxon>Fungi</taxon>
        <taxon>Dikarya</taxon>
        <taxon>Ascomycota</taxon>
        <taxon>Pezizomycotina</taxon>
        <taxon>Eurotiomycetes</taxon>
        <taxon>Chaetothyriomycetidae</taxon>
        <taxon>Chaetothyriales</taxon>
        <taxon>Herpotrichiellaceae</taxon>
        <taxon>Phialophora</taxon>
    </lineage>
</organism>
<keyword evidence="4 6" id="KW-1133">Transmembrane helix</keyword>
<feature type="transmembrane region" description="Helical" evidence="6">
    <location>
        <begin position="200"/>
        <end position="220"/>
    </location>
</feature>
<evidence type="ECO:0000256" key="6">
    <source>
        <dbReference type="SAM" id="Phobius"/>
    </source>
</evidence>
<dbReference type="InterPro" id="IPR011701">
    <property type="entry name" value="MFS"/>
</dbReference>
<evidence type="ECO:0000259" key="7">
    <source>
        <dbReference type="PROSITE" id="PS50850"/>
    </source>
</evidence>
<feature type="domain" description="Major facilitator superfamily (MFS) profile" evidence="7">
    <location>
        <begin position="73"/>
        <end position="481"/>
    </location>
</feature>
<proteinExistence type="predicted"/>
<keyword evidence="3 6" id="KW-0812">Transmembrane</keyword>
<dbReference type="PANTHER" id="PTHR43791">
    <property type="entry name" value="PERMEASE-RELATED"/>
    <property type="match status" value="1"/>
</dbReference>
<accession>A0A0D2FUE7</accession>
<feature type="transmembrane region" description="Helical" evidence="6">
    <location>
        <begin position="106"/>
        <end position="128"/>
    </location>
</feature>
<evidence type="ECO:0000256" key="1">
    <source>
        <dbReference type="ARBA" id="ARBA00004141"/>
    </source>
</evidence>
<reference evidence="8 9" key="1">
    <citation type="submission" date="2015-01" db="EMBL/GenBank/DDBJ databases">
        <title>The Genome Sequence of Capronia semiimmersa CBS27337.</title>
        <authorList>
            <consortium name="The Broad Institute Genomics Platform"/>
            <person name="Cuomo C."/>
            <person name="de Hoog S."/>
            <person name="Gorbushina A."/>
            <person name="Stielow B."/>
            <person name="Teixiera M."/>
            <person name="Abouelleil A."/>
            <person name="Chapman S.B."/>
            <person name="Priest M."/>
            <person name="Young S.K."/>
            <person name="Wortman J."/>
            <person name="Nusbaum C."/>
            <person name="Birren B."/>
        </authorList>
    </citation>
    <scope>NUCLEOTIDE SEQUENCE [LARGE SCALE GENOMIC DNA]</scope>
    <source>
        <strain evidence="8 9">CBS 27337</strain>
    </source>
</reference>
<dbReference type="InterPro" id="IPR036259">
    <property type="entry name" value="MFS_trans_sf"/>
</dbReference>
<dbReference type="AlphaFoldDB" id="A0A0D2FUE7"/>
<dbReference type="GO" id="GO:0022857">
    <property type="term" value="F:transmembrane transporter activity"/>
    <property type="evidence" value="ECO:0007669"/>
    <property type="project" value="InterPro"/>
</dbReference>
<feature type="transmembrane region" description="Helical" evidence="6">
    <location>
        <begin position="457"/>
        <end position="477"/>
    </location>
</feature>
<feature type="transmembrane region" description="Helical" evidence="6">
    <location>
        <begin position="232"/>
        <end position="254"/>
    </location>
</feature>
<dbReference type="PROSITE" id="PS50850">
    <property type="entry name" value="MFS"/>
    <property type="match status" value="1"/>
</dbReference>
<gene>
    <name evidence="8" type="ORF">PV04_00222</name>
</gene>
<dbReference type="FunFam" id="1.20.1250.20:FF:000013">
    <property type="entry name" value="MFS general substrate transporter"/>
    <property type="match status" value="1"/>
</dbReference>
<protein>
    <recommendedName>
        <fullName evidence="7">Major facilitator superfamily (MFS) profile domain-containing protein</fullName>
    </recommendedName>
</protein>
<evidence type="ECO:0000313" key="9">
    <source>
        <dbReference type="Proteomes" id="UP000054266"/>
    </source>
</evidence>
<dbReference type="InterPro" id="IPR020846">
    <property type="entry name" value="MFS_dom"/>
</dbReference>
<evidence type="ECO:0000256" key="4">
    <source>
        <dbReference type="ARBA" id="ARBA00022989"/>
    </source>
</evidence>
<evidence type="ECO:0000256" key="3">
    <source>
        <dbReference type="ARBA" id="ARBA00022692"/>
    </source>
</evidence>
<name>A0A0D2FUE7_9EURO</name>
<feature type="transmembrane region" description="Helical" evidence="6">
    <location>
        <begin position="363"/>
        <end position="383"/>
    </location>
</feature>
<keyword evidence="9" id="KW-1185">Reference proteome</keyword>
<dbReference type="Pfam" id="PF07690">
    <property type="entry name" value="MFS_1"/>
    <property type="match status" value="1"/>
</dbReference>
<evidence type="ECO:0000313" key="8">
    <source>
        <dbReference type="EMBL" id="KIW71998.1"/>
    </source>
</evidence>
<keyword evidence="5 6" id="KW-0472">Membrane</keyword>
<feature type="transmembrane region" description="Helical" evidence="6">
    <location>
        <begin position="169"/>
        <end position="188"/>
    </location>
</feature>
<dbReference type="FunFam" id="1.20.1250.20:FF:000018">
    <property type="entry name" value="MFS transporter permease"/>
    <property type="match status" value="1"/>
</dbReference>
<dbReference type="EMBL" id="KN846956">
    <property type="protein sequence ID" value="KIW71998.1"/>
    <property type="molecule type" value="Genomic_DNA"/>
</dbReference>
<feature type="transmembrane region" description="Helical" evidence="6">
    <location>
        <begin position="423"/>
        <end position="445"/>
    </location>
</feature>
<dbReference type="GO" id="GO:0016020">
    <property type="term" value="C:membrane"/>
    <property type="evidence" value="ECO:0007669"/>
    <property type="project" value="UniProtKB-SubCell"/>
</dbReference>
<dbReference type="SUPFAM" id="SSF103473">
    <property type="entry name" value="MFS general substrate transporter"/>
    <property type="match status" value="1"/>
</dbReference>
<sequence length="508" mass="56160">MSPSSTCLIRLLDAKLFDNLLTNITYIGNMATVKSAESVVRPEALSPADEFGTLNTIGSHAEGALTRKLDLYIVPLIIASYTLVFLDRSNLGNAKIAGMQQDLHLHGTEINCAVSIFYATFIFFEIPITLLVKPLGPSKLISCILLSTSLVTTFSGFMSNTGSLIACRIFLGITEAASFAVLNYYVSLFWKREEITKRAAAVYIAVTLSGAFGGLFAWALTQIDGVPGYAGWRWIFFVEGAISFSWACASFFLFPDSPETAHFLNSEEKRLARLRLESQDKDVPFRWSQVVAALKSPICWLSGFIQLCASVYYHPLSIFLPTILTGLGYGSLQTQYLIIPVYLFATVMVFFFAWLADRTQRRAPIMLFFSLFTIAGYAILLAWDVPAGVKFFACFLIVGFGNVLLLLNIAWLNGNIGPRYKRATALAFNQTISNIGSIIGGQIILDRESPRYRTGQTVAISCCGLGCAGVMTLWCLLKSRNARREKLVQEGKEDMGIGDESVHFRYQL</sequence>
<dbReference type="Proteomes" id="UP000054266">
    <property type="component" value="Unassembled WGS sequence"/>
</dbReference>
<feature type="transmembrane region" description="Helical" evidence="6">
    <location>
        <begin position="336"/>
        <end position="356"/>
    </location>
</feature>
<dbReference type="HOGENOM" id="CLU_001265_0_1_1"/>
<keyword evidence="2" id="KW-0813">Transport</keyword>
<dbReference type="Gene3D" id="1.20.1250.20">
    <property type="entry name" value="MFS general substrate transporter like domains"/>
    <property type="match status" value="2"/>
</dbReference>
<evidence type="ECO:0000256" key="5">
    <source>
        <dbReference type="ARBA" id="ARBA00023136"/>
    </source>
</evidence>
<evidence type="ECO:0000256" key="2">
    <source>
        <dbReference type="ARBA" id="ARBA00022448"/>
    </source>
</evidence>
<dbReference type="PANTHER" id="PTHR43791:SF24">
    <property type="entry name" value="NICOTINIC ACID PLASMA MEMBRANE TRANSPORTER"/>
    <property type="match status" value="1"/>
</dbReference>